<reference evidence="1 2" key="1">
    <citation type="submission" date="2017-12" db="EMBL/GenBank/DDBJ databases">
        <title>Comparative genomics of Botrytis spp.</title>
        <authorList>
            <person name="Valero-Jimenez C.A."/>
            <person name="Tapia P."/>
            <person name="Veloso J."/>
            <person name="Silva-Moreno E."/>
            <person name="Staats M."/>
            <person name="Valdes J.H."/>
            <person name="Van Kan J.A.L."/>
        </authorList>
    </citation>
    <scope>NUCLEOTIDE SEQUENCE [LARGE SCALE GENOMIC DNA]</scope>
    <source>
        <strain evidence="1 2">MUCL3349</strain>
    </source>
</reference>
<gene>
    <name evidence="1" type="ORF">BPOR_1156g00010</name>
</gene>
<accession>A0A4Z1KD14</accession>
<evidence type="ECO:0000313" key="1">
    <source>
        <dbReference type="EMBL" id="TGO81432.1"/>
    </source>
</evidence>
<name>A0A4Z1KD14_9HELO</name>
<proteinExistence type="predicted"/>
<organism evidence="1 2">
    <name type="scientific">Botrytis porri</name>
    <dbReference type="NCBI Taxonomy" id="87229"/>
    <lineage>
        <taxon>Eukaryota</taxon>
        <taxon>Fungi</taxon>
        <taxon>Dikarya</taxon>
        <taxon>Ascomycota</taxon>
        <taxon>Pezizomycotina</taxon>
        <taxon>Leotiomycetes</taxon>
        <taxon>Helotiales</taxon>
        <taxon>Sclerotiniaceae</taxon>
        <taxon>Botrytis</taxon>
    </lineage>
</organism>
<comment type="caution">
    <text evidence="1">The sequence shown here is derived from an EMBL/GenBank/DDBJ whole genome shotgun (WGS) entry which is preliminary data.</text>
</comment>
<dbReference type="EMBL" id="PQXO01001149">
    <property type="protein sequence ID" value="TGO81432.1"/>
    <property type="molecule type" value="Genomic_DNA"/>
</dbReference>
<protein>
    <submittedName>
        <fullName evidence="1">Uncharacterized protein</fullName>
    </submittedName>
</protein>
<sequence>MVHRFNRVPSRPDRSTLAELAEMLNELCWAIDQRNPLLLNGENNESKTNFKSLANLCLPDGDVSLFHWNTDTTVFFQIKVTPNLDPVRDRRAREALQHLHTAFYVGQQGGSHVPYRVVEDRDAHYTQLASGFAGNNVQAIRQAFRARNLYCEARDSQHNLYQGLVPSSLPPPQPQAYFTRENVLQTLGQGETLRMIFIV</sequence>
<keyword evidence="2" id="KW-1185">Reference proteome</keyword>
<dbReference type="AlphaFoldDB" id="A0A4Z1KD14"/>
<dbReference type="Proteomes" id="UP000297280">
    <property type="component" value="Unassembled WGS sequence"/>
</dbReference>
<evidence type="ECO:0000313" key="2">
    <source>
        <dbReference type="Proteomes" id="UP000297280"/>
    </source>
</evidence>